<reference evidence="2" key="1">
    <citation type="journal article" date="2014" name="Int. J. Syst. Evol. Microbiol.">
        <title>Complete genome sequence of Corynebacterium casei LMG S-19264T (=DSM 44701T), isolated from a smear-ripened cheese.</title>
        <authorList>
            <consortium name="US DOE Joint Genome Institute (JGI-PGF)"/>
            <person name="Walter F."/>
            <person name="Albersmeier A."/>
            <person name="Kalinowski J."/>
            <person name="Ruckert C."/>
        </authorList>
    </citation>
    <scope>NUCLEOTIDE SEQUENCE</scope>
    <source>
        <strain evidence="2">CGMCC 1.15966</strain>
    </source>
</reference>
<proteinExistence type="predicted"/>
<organism evidence="2 3">
    <name type="scientific">Sphingobacterium cellulitidis</name>
    <dbReference type="NCBI Taxonomy" id="1768011"/>
    <lineage>
        <taxon>Bacteria</taxon>
        <taxon>Pseudomonadati</taxon>
        <taxon>Bacteroidota</taxon>
        <taxon>Sphingobacteriia</taxon>
        <taxon>Sphingobacteriales</taxon>
        <taxon>Sphingobacteriaceae</taxon>
        <taxon>Sphingobacterium</taxon>
    </lineage>
</organism>
<sequence>MTHKIQELSEAVLMKKLIRLKTLTSIHVFALGLYWVSSLALGMIVEHMFLWLFSIISFPILILNIKSMNEIKEELENRKNIINNTSTEAFG</sequence>
<keyword evidence="1" id="KW-1133">Transmembrane helix</keyword>
<accession>A0A8H9KZI6</accession>
<comment type="caution">
    <text evidence="2">The sequence shown here is derived from an EMBL/GenBank/DDBJ whole genome shotgun (WGS) entry which is preliminary data.</text>
</comment>
<feature type="transmembrane region" description="Helical" evidence="1">
    <location>
        <begin position="20"/>
        <end position="42"/>
    </location>
</feature>
<feature type="transmembrane region" description="Helical" evidence="1">
    <location>
        <begin position="48"/>
        <end position="65"/>
    </location>
</feature>
<keyword evidence="1" id="KW-0472">Membrane</keyword>
<reference evidence="2" key="2">
    <citation type="submission" date="2020-09" db="EMBL/GenBank/DDBJ databases">
        <authorList>
            <person name="Sun Q."/>
            <person name="Zhou Y."/>
        </authorList>
    </citation>
    <scope>NUCLEOTIDE SEQUENCE</scope>
    <source>
        <strain evidence="2">CGMCC 1.15966</strain>
    </source>
</reference>
<gene>
    <name evidence="2" type="ORF">GCM10011516_36200</name>
</gene>
<evidence type="ECO:0000313" key="3">
    <source>
        <dbReference type="Proteomes" id="UP000614460"/>
    </source>
</evidence>
<keyword evidence="1" id="KW-0812">Transmembrane</keyword>
<protein>
    <submittedName>
        <fullName evidence="2">Uncharacterized protein</fullName>
    </submittedName>
</protein>
<name>A0A8H9KZI6_9SPHI</name>
<dbReference type="EMBL" id="BMKM01000017">
    <property type="protein sequence ID" value="GGE35385.1"/>
    <property type="molecule type" value="Genomic_DNA"/>
</dbReference>
<dbReference type="RefSeq" id="WP_182498306.1">
    <property type="nucleotide sequence ID" value="NZ_BMKM01000017.1"/>
</dbReference>
<dbReference type="AlphaFoldDB" id="A0A8H9KZI6"/>
<dbReference type="Proteomes" id="UP000614460">
    <property type="component" value="Unassembled WGS sequence"/>
</dbReference>
<evidence type="ECO:0000313" key="2">
    <source>
        <dbReference type="EMBL" id="GGE35385.1"/>
    </source>
</evidence>
<evidence type="ECO:0000256" key="1">
    <source>
        <dbReference type="SAM" id="Phobius"/>
    </source>
</evidence>
<keyword evidence="3" id="KW-1185">Reference proteome</keyword>